<reference evidence="1 2" key="1">
    <citation type="submission" date="2021-06" db="EMBL/GenBank/DDBJ databases">
        <title>Caerostris darwini draft genome.</title>
        <authorList>
            <person name="Kono N."/>
            <person name="Arakawa K."/>
        </authorList>
    </citation>
    <scope>NUCLEOTIDE SEQUENCE [LARGE SCALE GENOMIC DNA]</scope>
</reference>
<sequence>MLLTKNSRLIYSSHKLLYQTHSLKREAYISTGNILPDPPYPSPPSRPTAADVTPALTPFRSRVNPVPNTRRKFQFNVSRYLTTPPSNLTIVTVTECCKACRHGFKSVLSCTVAAEQTWTNDLDFLTYSAAVVRIIRSGKSTFPLVCPYDVTCPRGLIPYNRI</sequence>
<comment type="caution">
    <text evidence="1">The sequence shown here is derived from an EMBL/GenBank/DDBJ whole genome shotgun (WGS) entry which is preliminary data.</text>
</comment>
<dbReference type="AlphaFoldDB" id="A0AAV4TPG2"/>
<accession>A0AAV4TPG2</accession>
<keyword evidence="2" id="KW-1185">Reference proteome</keyword>
<proteinExistence type="predicted"/>
<gene>
    <name evidence="1" type="ORF">CDAR_423381</name>
</gene>
<evidence type="ECO:0000313" key="1">
    <source>
        <dbReference type="EMBL" id="GIY45843.1"/>
    </source>
</evidence>
<dbReference type="EMBL" id="BPLQ01009666">
    <property type="protein sequence ID" value="GIY45843.1"/>
    <property type="molecule type" value="Genomic_DNA"/>
</dbReference>
<name>A0AAV4TPG2_9ARAC</name>
<evidence type="ECO:0000313" key="2">
    <source>
        <dbReference type="Proteomes" id="UP001054837"/>
    </source>
</evidence>
<dbReference type="Proteomes" id="UP001054837">
    <property type="component" value="Unassembled WGS sequence"/>
</dbReference>
<protein>
    <submittedName>
        <fullName evidence="1">Uncharacterized protein</fullName>
    </submittedName>
</protein>
<organism evidence="1 2">
    <name type="scientific">Caerostris darwini</name>
    <dbReference type="NCBI Taxonomy" id="1538125"/>
    <lineage>
        <taxon>Eukaryota</taxon>
        <taxon>Metazoa</taxon>
        <taxon>Ecdysozoa</taxon>
        <taxon>Arthropoda</taxon>
        <taxon>Chelicerata</taxon>
        <taxon>Arachnida</taxon>
        <taxon>Araneae</taxon>
        <taxon>Araneomorphae</taxon>
        <taxon>Entelegynae</taxon>
        <taxon>Araneoidea</taxon>
        <taxon>Araneidae</taxon>
        <taxon>Caerostris</taxon>
    </lineage>
</organism>